<evidence type="ECO:0000256" key="1">
    <source>
        <dbReference type="SAM" id="MobiDB-lite"/>
    </source>
</evidence>
<gene>
    <name evidence="2" type="ORF">GPUH_LOCUS7148</name>
</gene>
<evidence type="ECO:0000313" key="3">
    <source>
        <dbReference type="Proteomes" id="UP000271098"/>
    </source>
</evidence>
<dbReference type="EMBL" id="UYRT01018015">
    <property type="protein sequence ID" value="VDK57393.1"/>
    <property type="molecule type" value="Genomic_DNA"/>
</dbReference>
<organism evidence="4">
    <name type="scientific">Gongylonema pulchrum</name>
    <dbReference type="NCBI Taxonomy" id="637853"/>
    <lineage>
        <taxon>Eukaryota</taxon>
        <taxon>Metazoa</taxon>
        <taxon>Ecdysozoa</taxon>
        <taxon>Nematoda</taxon>
        <taxon>Chromadorea</taxon>
        <taxon>Rhabditida</taxon>
        <taxon>Spirurina</taxon>
        <taxon>Spiruromorpha</taxon>
        <taxon>Spiruroidea</taxon>
        <taxon>Gongylonematidae</taxon>
        <taxon>Gongylonema</taxon>
    </lineage>
</organism>
<reference evidence="4" key="1">
    <citation type="submission" date="2016-06" db="UniProtKB">
        <authorList>
            <consortium name="WormBaseParasite"/>
        </authorList>
    </citation>
    <scope>IDENTIFICATION</scope>
</reference>
<proteinExistence type="predicted"/>
<dbReference type="WBParaSite" id="GPUH_0000715801-mRNA-1">
    <property type="protein sequence ID" value="GPUH_0000715801-mRNA-1"/>
    <property type="gene ID" value="GPUH_0000715801"/>
</dbReference>
<dbReference type="AlphaFoldDB" id="A0A183DEK8"/>
<evidence type="ECO:0000313" key="2">
    <source>
        <dbReference type="EMBL" id="VDK57393.1"/>
    </source>
</evidence>
<keyword evidence="3" id="KW-1185">Reference proteome</keyword>
<feature type="compositionally biased region" description="Polar residues" evidence="1">
    <location>
        <begin position="342"/>
        <end position="361"/>
    </location>
</feature>
<feature type="compositionally biased region" description="Low complexity" evidence="1">
    <location>
        <begin position="332"/>
        <end position="341"/>
    </location>
</feature>
<feature type="region of interest" description="Disordered" evidence="1">
    <location>
        <begin position="1"/>
        <end position="21"/>
    </location>
</feature>
<evidence type="ECO:0000313" key="4">
    <source>
        <dbReference type="WBParaSite" id="GPUH_0000715801-mRNA-1"/>
    </source>
</evidence>
<sequence length="367" mass="39971">MRWESNGEFWETGPKIPRKRQTTTTIGVGADGGIILARCSQETASSRKTRSQYLSHSLANNTHPSAPELAAKRNKQIIAETTPSLLPHQDSLHKPDVSANLKTRLAFLSARRRLGQNQIAAAHLSQKSVEAEKKSTMIGIKRTQEFRDAICTRPPLNHKDHKLNGISKLPQSNAAPIYSGTPVQNPYFPQNDRLLQLQLQSPNYLSTPSSREFPIYKLSQPESGFAPFTAIPYGSIPFLPPANISASSLEDFCSKNPISFQLYNASTNSNSHLLHPDQARLYPSSPPSSALAAEEFLRAQAAATAVVINPSVTGTAVYQQYSGPLLNADGSLTTSGTTTSGPSNRTFQGTATFPQNQTEQKSPFRDG</sequence>
<accession>A0A183DEK8</accession>
<reference evidence="2 3" key="2">
    <citation type="submission" date="2018-11" db="EMBL/GenBank/DDBJ databases">
        <authorList>
            <consortium name="Pathogen Informatics"/>
        </authorList>
    </citation>
    <scope>NUCLEOTIDE SEQUENCE [LARGE SCALE GENOMIC DNA]</scope>
</reference>
<name>A0A183DEK8_9BILA</name>
<feature type="region of interest" description="Disordered" evidence="1">
    <location>
        <begin position="332"/>
        <end position="367"/>
    </location>
</feature>
<dbReference type="Proteomes" id="UP000271098">
    <property type="component" value="Unassembled WGS sequence"/>
</dbReference>
<protein>
    <submittedName>
        <fullName evidence="2 4">Uncharacterized protein</fullName>
    </submittedName>
</protein>